<evidence type="ECO:0000313" key="4">
    <source>
        <dbReference type="Proteomes" id="UP000398389"/>
    </source>
</evidence>
<feature type="compositionally biased region" description="Low complexity" evidence="1">
    <location>
        <begin position="593"/>
        <end position="627"/>
    </location>
</feature>
<dbReference type="RefSeq" id="XP_031855110.1">
    <property type="nucleotide sequence ID" value="XM_031999219.1"/>
</dbReference>
<evidence type="ECO:0000256" key="1">
    <source>
        <dbReference type="SAM" id="MobiDB-lite"/>
    </source>
</evidence>
<organism evidence="3 4">
    <name type="scientific">Magnusiomyces paraingens</name>
    <dbReference type="NCBI Taxonomy" id="2606893"/>
    <lineage>
        <taxon>Eukaryota</taxon>
        <taxon>Fungi</taxon>
        <taxon>Dikarya</taxon>
        <taxon>Ascomycota</taxon>
        <taxon>Saccharomycotina</taxon>
        <taxon>Dipodascomycetes</taxon>
        <taxon>Dipodascales</taxon>
        <taxon>Dipodascaceae</taxon>
        <taxon>Magnusiomyces</taxon>
    </lineage>
</organism>
<reference evidence="3 4" key="1">
    <citation type="submission" date="2019-09" db="EMBL/GenBank/DDBJ databases">
        <authorList>
            <person name="Brejova B."/>
        </authorList>
    </citation>
    <scope>NUCLEOTIDE SEQUENCE [LARGE SCALE GENOMIC DNA]</scope>
</reference>
<dbReference type="Proteomes" id="UP000398389">
    <property type="component" value="Unassembled WGS sequence"/>
</dbReference>
<dbReference type="AlphaFoldDB" id="A0A5E8BX26"/>
<feature type="compositionally biased region" description="Polar residues" evidence="1">
    <location>
        <begin position="634"/>
        <end position="656"/>
    </location>
</feature>
<proteinExistence type="predicted"/>
<feature type="region of interest" description="Disordered" evidence="1">
    <location>
        <begin position="587"/>
        <end position="656"/>
    </location>
</feature>
<name>A0A5E8BX26_9ASCO</name>
<evidence type="ECO:0000256" key="2">
    <source>
        <dbReference type="SAM" id="SignalP"/>
    </source>
</evidence>
<dbReference type="EMBL" id="CABVLU010000003">
    <property type="protein sequence ID" value="VVT55254.1"/>
    <property type="molecule type" value="Genomic_DNA"/>
</dbReference>
<accession>A0A5E8BX26</accession>
<protein>
    <recommendedName>
        <fullName evidence="5">Flo11 domain-containing protein</fullName>
    </recommendedName>
</protein>
<gene>
    <name evidence="3" type="ORF">SAPINGB_P004504</name>
</gene>
<evidence type="ECO:0000313" key="3">
    <source>
        <dbReference type="EMBL" id="VVT55254.1"/>
    </source>
</evidence>
<feature type="chain" id="PRO_5022908067" description="Flo11 domain-containing protein" evidence="2">
    <location>
        <begin position="21"/>
        <end position="691"/>
    </location>
</feature>
<feature type="signal peptide" evidence="2">
    <location>
        <begin position="1"/>
        <end position="20"/>
    </location>
</feature>
<keyword evidence="2" id="KW-0732">Signal</keyword>
<evidence type="ECO:0008006" key="5">
    <source>
        <dbReference type="Google" id="ProtNLM"/>
    </source>
</evidence>
<sequence length="691" mass="73569">MKLHSLSLSLFSLASTAIQAADVVFSNISSSDVSLSSDFSSSASDSYTSTPSDVCFLPFTVDECRDTCKYYNQLKTSLACTDVDLHYVWLLACVTCGKESLVGTADEALYTTALETKDQCLTNDYPVSTCPNNKYPDLVMLAIGYPLGSCKPVSDRSSCLASCSDAFSAISKTSFNQVLDSSTDYCSWAVCMDCYTNYNDLRYMMIPSLIQYITGPNDETTEEYESTITSSVIISSTTSGPVLTTFDSDPYYCPTCETTSNSYQDEITTSLNTTYEPTTTFNSSPHPKPHFPTSLPDCDFCITTTITSPGYTTITKVDKGKTVTVTEPCETTFTSVITPSESVKPPTTKAGPGYKSTITVTEPCDVCITTTVTSTGYTTVTKVEEGKTVTVTEPCETVYLSIHPKPTAIIKSTVTVTESCDVCTTTTVTSSGYTTVTKVEEGKTVTVTEPCETVYLSIHPKPTATIKSTVTVTESCDVCTTTTVTSSGYTTVTKVEEGKTVTVTEPCETVYLSILSQPSATTTKVFTSPPKEKTITLEKGKTTTVTEPCDECTTQYVTSSGYTTVTKVSEGTTVTVTEPCETTITQVVVPENPTKSAPAVTSSSSKTSAPPASKPATESSASPSAKTEVPSKEPSITSSVPQVTAPSKETSDSIAQVPTTTATTTLEQVNSGVVNQVSVAAFVLIMISLIL</sequence>
<keyword evidence="4" id="KW-1185">Reference proteome</keyword>
<dbReference type="GeneID" id="43583319"/>